<dbReference type="NCBIfam" id="TIGR00401">
    <property type="entry name" value="msrA"/>
    <property type="match status" value="1"/>
</dbReference>
<name>A0ABQ5ZS83_9GAMM</name>
<dbReference type="InterPro" id="IPR002579">
    <property type="entry name" value="Met_Sox_Rdtase_MsrB_dom"/>
</dbReference>
<sequence>MQFNNNRPTLVKLWASWCPLCLSELELTQSWANDPDFAQVNLTTLASPGVLGELSLEEFKQWYAGLDYPDLPLQLDPSGELVKKLGVQVYPSWAVLDAQGNLQRVVKGSINKAQALALIANPEADLKQLQTTFYQPKQPAQALPINTQSVYLAGGCFWGVEGYFERIDGVVDAVSGYANGRTENPSYEDVIYRNTGHAETVKVTYNSDKLSLDDILVYFFRIIDPTSLNKQGNDRGTQYRTGIYTTDPAEQRLVATALARLEEEYTQPILVENLPLSGFYEAEEYHQDYLLKNPNGYCHVDLNKADIPLPNQLTNQSTDKNTPKPFDPNNFQKPDTASLKQRLTSEQFHVTQNNGTERAFTHEYDDLFEPGLYVDIVSGEPLFSSKDKYQAGCGWPSFVKPIEENALVEVVDTSYNMRRIEVRSRLADSHLGHVFPDGPKDRGGLRYCINGASLKFIPLAEMQAQGYGDWQALIN</sequence>
<evidence type="ECO:0000256" key="2">
    <source>
        <dbReference type="ARBA" id="ARBA00023002"/>
    </source>
</evidence>
<evidence type="ECO:0000256" key="9">
    <source>
        <dbReference type="HAMAP-Rule" id="MF_01401"/>
    </source>
</evidence>
<dbReference type="EMBL" id="BSOR01000006">
    <property type="protein sequence ID" value="GLR62824.1"/>
    <property type="molecule type" value="Genomic_DNA"/>
</dbReference>
<evidence type="ECO:0000256" key="3">
    <source>
        <dbReference type="ARBA" id="ARBA00023268"/>
    </source>
</evidence>
<dbReference type="SUPFAM" id="SSF55068">
    <property type="entry name" value="Peptide methionine sulfoxide reductase"/>
    <property type="match status" value="1"/>
</dbReference>
<evidence type="ECO:0000256" key="10">
    <source>
        <dbReference type="SAM" id="MobiDB-lite"/>
    </source>
</evidence>
<dbReference type="Proteomes" id="UP001156682">
    <property type="component" value="Unassembled WGS sequence"/>
</dbReference>
<evidence type="ECO:0000313" key="12">
    <source>
        <dbReference type="EMBL" id="GLR62824.1"/>
    </source>
</evidence>
<protein>
    <recommendedName>
        <fullName evidence="8 9">Multifunctional fusion protein</fullName>
    </recommendedName>
    <domain>
        <recommendedName>
            <fullName evidence="9">Peptide methionine sulfoxide reductase MsrA</fullName>
            <shortName evidence="9">Protein-methionine-S-oxide reductase</shortName>
            <ecNumber evidence="9">1.8.4.11</ecNumber>
        </recommendedName>
        <alternativeName>
            <fullName evidence="9">Peptide-methionine (S)-S-oxide reductase</fullName>
            <shortName evidence="9">Peptide Met(O) reductase</shortName>
        </alternativeName>
    </domain>
    <domain>
        <recommendedName>
            <fullName evidence="8">Peptide methionine sulfoxide reductase MsrB</fullName>
            <ecNumber evidence="8">1.8.4.12</ecNumber>
        </recommendedName>
        <alternativeName>
            <fullName evidence="8">Peptide-methionine (R)-S-oxide reductase</fullName>
        </alternativeName>
    </domain>
</protein>
<comment type="caution">
    <text evidence="12">The sequence shown here is derived from an EMBL/GenBank/DDBJ whole genome shotgun (WGS) entry which is preliminary data.</text>
</comment>
<gene>
    <name evidence="9" type="primary">msrA</name>
    <name evidence="8" type="synonym">msrB</name>
    <name evidence="12" type="ORF">GCM10007878_02590</name>
</gene>
<evidence type="ECO:0000256" key="8">
    <source>
        <dbReference type="HAMAP-Rule" id="MF_01400"/>
    </source>
</evidence>
<comment type="catalytic activity">
    <reaction evidence="6 8">
        <text>L-methionyl-[protein] + [thioredoxin]-disulfide + H2O = L-methionyl-(R)-S-oxide-[protein] + [thioredoxin]-dithiol</text>
        <dbReference type="Rhea" id="RHEA:24164"/>
        <dbReference type="Rhea" id="RHEA-COMP:10698"/>
        <dbReference type="Rhea" id="RHEA-COMP:10700"/>
        <dbReference type="Rhea" id="RHEA-COMP:12313"/>
        <dbReference type="Rhea" id="RHEA-COMP:12314"/>
        <dbReference type="ChEBI" id="CHEBI:15377"/>
        <dbReference type="ChEBI" id="CHEBI:16044"/>
        <dbReference type="ChEBI" id="CHEBI:29950"/>
        <dbReference type="ChEBI" id="CHEBI:45764"/>
        <dbReference type="ChEBI" id="CHEBI:50058"/>
        <dbReference type="EC" id="1.8.4.12"/>
    </reaction>
</comment>
<comment type="catalytic activity">
    <reaction evidence="7 9">
        <text>[thioredoxin]-disulfide + L-methionine + H2O = L-methionine (S)-S-oxide + [thioredoxin]-dithiol</text>
        <dbReference type="Rhea" id="RHEA:19993"/>
        <dbReference type="Rhea" id="RHEA-COMP:10698"/>
        <dbReference type="Rhea" id="RHEA-COMP:10700"/>
        <dbReference type="ChEBI" id="CHEBI:15377"/>
        <dbReference type="ChEBI" id="CHEBI:29950"/>
        <dbReference type="ChEBI" id="CHEBI:50058"/>
        <dbReference type="ChEBI" id="CHEBI:57844"/>
        <dbReference type="ChEBI" id="CHEBI:58772"/>
        <dbReference type="EC" id="1.8.4.11"/>
    </reaction>
</comment>
<feature type="domain" description="MsrB" evidence="11">
    <location>
        <begin position="336"/>
        <end position="459"/>
    </location>
</feature>
<dbReference type="Gene3D" id="3.40.30.10">
    <property type="entry name" value="Glutaredoxin"/>
    <property type="match status" value="1"/>
</dbReference>
<dbReference type="SUPFAM" id="SSF51316">
    <property type="entry name" value="Mss4-like"/>
    <property type="match status" value="1"/>
</dbReference>
<dbReference type="PROSITE" id="PS51790">
    <property type="entry name" value="MSRB"/>
    <property type="match status" value="1"/>
</dbReference>
<comment type="similarity">
    <text evidence="1 9">Belongs to the MsrA Met sulfoxide reductase family.</text>
</comment>
<evidence type="ECO:0000256" key="7">
    <source>
        <dbReference type="ARBA" id="ARBA00048782"/>
    </source>
</evidence>
<comment type="function">
    <text evidence="4 9">Has an important function as a repair enzyme for proteins that have been inactivated by oxidation. Catalyzes the reversible oxidation-reduction of methionine sulfoxide in proteins to methionine.</text>
</comment>
<dbReference type="PANTHER" id="PTHR42799:SF2">
    <property type="entry name" value="MITOCHONDRIAL PEPTIDE METHIONINE SULFOXIDE REDUCTASE"/>
    <property type="match status" value="1"/>
</dbReference>
<evidence type="ECO:0000256" key="5">
    <source>
        <dbReference type="ARBA" id="ARBA00047806"/>
    </source>
</evidence>
<keyword evidence="13" id="KW-1185">Reference proteome</keyword>
<dbReference type="InterPro" id="IPR011057">
    <property type="entry name" value="Mss4-like_sf"/>
</dbReference>
<dbReference type="InterPro" id="IPR002569">
    <property type="entry name" value="Met_Sox_Rdtase_MsrA_dom"/>
</dbReference>
<dbReference type="PANTHER" id="PTHR42799">
    <property type="entry name" value="MITOCHONDRIAL PEPTIDE METHIONINE SULFOXIDE REDUCTASE"/>
    <property type="match status" value="1"/>
</dbReference>
<evidence type="ECO:0000313" key="13">
    <source>
        <dbReference type="Proteomes" id="UP001156682"/>
    </source>
</evidence>
<dbReference type="SUPFAM" id="SSF52833">
    <property type="entry name" value="Thioredoxin-like"/>
    <property type="match status" value="1"/>
</dbReference>
<evidence type="ECO:0000256" key="6">
    <source>
        <dbReference type="ARBA" id="ARBA00048488"/>
    </source>
</evidence>
<comment type="catalytic activity">
    <reaction evidence="5 9">
        <text>L-methionyl-[protein] + [thioredoxin]-disulfide + H2O = L-methionyl-(S)-S-oxide-[protein] + [thioredoxin]-dithiol</text>
        <dbReference type="Rhea" id="RHEA:14217"/>
        <dbReference type="Rhea" id="RHEA-COMP:10698"/>
        <dbReference type="Rhea" id="RHEA-COMP:10700"/>
        <dbReference type="Rhea" id="RHEA-COMP:12313"/>
        <dbReference type="Rhea" id="RHEA-COMP:12315"/>
        <dbReference type="ChEBI" id="CHEBI:15377"/>
        <dbReference type="ChEBI" id="CHEBI:16044"/>
        <dbReference type="ChEBI" id="CHEBI:29950"/>
        <dbReference type="ChEBI" id="CHEBI:44120"/>
        <dbReference type="ChEBI" id="CHEBI:50058"/>
        <dbReference type="EC" id="1.8.4.11"/>
    </reaction>
</comment>
<dbReference type="InterPro" id="IPR050162">
    <property type="entry name" value="MsrA_MetSO_reductase"/>
</dbReference>
<dbReference type="NCBIfam" id="TIGR00357">
    <property type="entry name" value="peptide-methionine (R)-S-oxide reductase MsrB"/>
    <property type="match status" value="1"/>
</dbReference>
<dbReference type="Pfam" id="PF01641">
    <property type="entry name" value="SelR"/>
    <property type="match status" value="1"/>
</dbReference>
<dbReference type="CDD" id="cd02966">
    <property type="entry name" value="TlpA_like_family"/>
    <property type="match status" value="1"/>
</dbReference>
<keyword evidence="2 8" id="KW-0560">Oxidoreductase</keyword>
<dbReference type="HAMAP" id="MF_01400">
    <property type="entry name" value="MsrB"/>
    <property type="match status" value="1"/>
</dbReference>
<dbReference type="Gene3D" id="2.170.150.20">
    <property type="entry name" value="Peptide methionine sulfoxide reductase"/>
    <property type="match status" value="1"/>
</dbReference>
<feature type="active site" description="Nucleophile" evidence="8">
    <location>
        <position position="448"/>
    </location>
</feature>
<dbReference type="Pfam" id="PF01625">
    <property type="entry name" value="PMSR"/>
    <property type="match status" value="1"/>
</dbReference>
<dbReference type="InterPro" id="IPR036249">
    <property type="entry name" value="Thioredoxin-like_sf"/>
</dbReference>
<proteinExistence type="inferred from homology"/>
<accession>A0ABQ5ZS83</accession>
<comment type="caution">
    <text evidence="8">Lacks conserved residue(s) required for the propagation of feature annotation.</text>
</comment>
<dbReference type="Gene3D" id="3.30.1060.10">
    <property type="entry name" value="Peptide methionine sulphoxide reductase MsrA"/>
    <property type="match status" value="1"/>
</dbReference>
<dbReference type="EC" id="1.8.4.11" evidence="9"/>
<feature type="active site" evidence="9">
    <location>
        <position position="156"/>
    </location>
</feature>
<keyword evidence="3" id="KW-0511">Multifunctional enzyme</keyword>
<dbReference type="InterPro" id="IPR036509">
    <property type="entry name" value="Met_Sox_Rdtase_MsrA_sf"/>
</dbReference>
<dbReference type="NCBIfam" id="NF010625">
    <property type="entry name" value="PRK14018.1"/>
    <property type="match status" value="1"/>
</dbReference>
<dbReference type="HAMAP" id="MF_01401">
    <property type="entry name" value="MsrA"/>
    <property type="match status" value="1"/>
</dbReference>
<evidence type="ECO:0000259" key="11">
    <source>
        <dbReference type="PROSITE" id="PS51790"/>
    </source>
</evidence>
<feature type="region of interest" description="Disordered" evidence="10">
    <location>
        <begin position="312"/>
        <end position="331"/>
    </location>
</feature>
<dbReference type="EC" id="1.8.4.12" evidence="8"/>
<comment type="similarity">
    <text evidence="8">Belongs to the MsrB Met sulfoxide reductase family.</text>
</comment>
<reference evidence="13" key="1">
    <citation type="journal article" date="2019" name="Int. J. Syst. Evol. Microbiol.">
        <title>The Global Catalogue of Microorganisms (GCM) 10K type strain sequencing project: providing services to taxonomists for standard genome sequencing and annotation.</title>
        <authorList>
            <consortium name="The Broad Institute Genomics Platform"/>
            <consortium name="The Broad Institute Genome Sequencing Center for Infectious Disease"/>
            <person name="Wu L."/>
            <person name="Ma J."/>
        </authorList>
    </citation>
    <scope>NUCLEOTIDE SEQUENCE [LARGE SCALE GENOMIC DNA]</scope>
    <source>
        <strain evidence="13">NBRC 100033</strain>
    </source>
</reference>
<evidence type="ECO:0000256" key="4">
    <source>
        <dbReference type="ARBA" id="ARBA00024679"/>
    </source>
</evidence>
<evidence type="ECO:0000256" key="1">
    <source>
        <dbReference type="ARBA" id="ARBA00005591"/>
    </source>
</evidence>
<organism evidence="12 13">
    <name type="scientific">Marinospirillum insulare</name>
    <dbReference type="NCBI Taxonomy" id="217169"/>
    <lineage>
        <taxon>Bacteria</taxon>
        <taxon>Pseudomonadati</taxon>
        <taxon>Pseudomonadota</taxon>
        <taxon>Gammaproteobacteria</taxon>
        <taxon>Oceanospirillales</taxon>
        <taxon>Oceanospirillaceae</taxon>
        <taxon>Marinospirillum</taxon>
    </lineage>
</organism>